<dbReference type="InterPro" id="IPR050679">
    <property type="entry name" value="Bact_HTH_transcr_reg"/>
</dbReference>
<dbReference type="GO" id="GO:0003700">
    <property type="term" value="F:DNA-binding transcription factor activity"/>
    <property type="evidence" value="ECO:0007669"/>
    <property type="project" value="InterPro"/>
</dbReference>
<evidence type="ECO:0000259" key="4">
    <source>
        <dbReference type="PROSITE" id="PS50949"/>
    </source>
</evidence>
<evidence type="ECO:0000313" key="6">
    <source>
        <dbReference type="Proteomes" id="UP000004893"/>
    </source>
</evidence>
<dbReference type="Proteomes" id="UP000004893">
    <property type="component" value="Unassembled WGS sequence"/>
</dbReference>
<dbReference type="CDD" id="cd07377">
    <property type="entry name" value="WHTH_GntR"/>
    <property type="match status" value="1"/>
</dbReference>
<dbReference type="InterPro" id="IPR036390">
    <property type="entry name" value="WH_DNA-bd_sf"/>
</dbReference>
<gene>
    <name evidence="5" type="ORF">CLOHYLEM_06847</name>
</gene>
<dbReference type="SMART" id="SM00345">
    <property type="entry name" value="HTH_GNTR"/>
    <property type="match status" value="1"/>
</dbReference>
<dbReference type="Gene3D" id="1.10.10.10">
    <property type="entry name" value="Winged helix-like DNA-binding domain superfamily/Winged helix DNA-binding domain"/>
    <property type="match status" value="1"/>
</dbReference>
<dbReference type="RefSeq" id="WP_006444204.1">
    <property type="nucleotide sequence ID" value="NZ_CP036524.1"/>
</dbReference>
<dbReference type="AlphaFoldDB" id="C0C432"/>
<dbReference type="Gene3D" id="3.40.1410.10">
    <property type="entry name" value="Chorismate lyase-like"/>
    <property type="match status" value="1"/>
</dbReference>
<name>C0C432_9FIRM</name>
<dbReference type="PRINTS" id="PR00035">
    <property type="entry name" value="HTHGNTR"/>
</dbReference>
<feature type="domain" description="HTH gntR-type" evidence="4">
    <location>
        <begin position="5"/>
        <end position="73"/>
    </location>
</feature>
<evidence type="ECO:0000313" key="5">
    <source>
        <dbReference type="EMBL" id="EEG72825.1"/>
    </source>
</evidence>
<reference evidence="5" key="1">
    <citation type="submission" date="2009-02" db="EMBL/GenBank/DDBJ databases">
        <authorList>
            <person name="Fulton L."/>
            <person name="Clifton S."/>
            <person name="Fulton B."/>
            <person name="Xu J."/>
            <person name="Minx P."/>
            <person name="Pepin K.H."/>
            <person name="Johnson M."/>
            <person name="Bhonagiri V."/>
            <person name="Nash W.E."/>
            <person name="Mardis E.R."/>
            <person name="Wilson R.K."/>
        </authorList>
    </citation>
    <scope>NUCLEOTIDE SEQUENCE [LARGE SCALE GENOMIC DNA]</scope>
    <source>
        <strain evidence="5">DSM 15053</strain>
    </source>
</reference>
<dbReference type="SUPFAM" id="SSF46785">
    <property type="entry name" value="Winged helix' DNA-binding domain"/>
    <property type="match status" value="1"/>
</dbReference>
<dbReference type="Pfam" id="PF00392">
    <property type="entry name" value="GntR"/>
    <property type="match status" value="1"/>
</dbReference>
<dbReference type="GO" id="GO:0045892">
    <property type="term" value="P:negative regulation of DNA-templated transcription"/>
    <property type="evidence" value="ECO:0007669"/>
    <property type="project" value="TreeGrafter"/>
</dbReference>
<protein>
    <submittedName>
        <fullName evidence="5">UbiC transcription regulator-associated domain protein</fullName>
    </submittedName>
</protein>
<dbReference type="EMBL" id="ABYI02000034">
    <property type="protein sequence ID" value="EEG72825.1"/>
    <property type="molecule type" value="Genomic_DNA"/>
</dbReference>
<keyword evidence="3" id="KW-0804">Transcription</keyword>
<dbReference type="STRING" id="553973.CLOHYLEM_06847"/>
<reference evidence="5" key="2">
    <citation type="submission" date="2013-06" db="EMBL/GenBank/DDBJ databases">
        <title>Draft genome sequence of Clostridium hylemonae (DSM 15053).</title>
        <authorList>
            <person name="Sudarsanam P."/>
            <person name="Ley R."/>
            <person name="Guruge J."/>
            <person name="Turnbaugh P.J."/>
            <person name="Mahowald M."/>
            <person name="Liep D."/>
            <person name="Gordon J."/>
        </authorList>
    </citation>
    <scope>NUCLEOTIDE SEQUENCE</scope>
    <source>
        <strain evidence="5">DSM 15053</strain>
    </source>
</reference>
<dbReference type="Pfam" id="PF07702">
    <property type="entry name" value="UTRA"/>
    <property type="match status" value="1"/>
</dbReference>
<organism evidence="5 6">
    <name type="scientific">[Clostridium] hylemonae DSM 15053</name>
    <dbReference type="NCBI Taxonomy" id="553973"/>
    <lineage>
        <taxon>Bacteria</taxon>
        <taxon>Bacillati</taxon>
        <taxon>Bacillota</taxon>
        <taxon>Clostridia</taxon>
        <taxon>Lachnospirales</taxon>
        <taxon>Lachnospiraceae</taxon>
    </lineage>
</organism>
<dbReference type="InterPro" id="IPR000524">
    <property type="entry name" value="Tscrpt_reg_HTH_GntR"/>
</dbReference>
<keyword evidence="2" id="KW-0238">DNA-binding</keyword>
<comment type="caution">
    <text evidence="5">The sequence shown here is derived from an EMBL/GenBank/DDBJ whole genome shotgun (WGS) entry which is preliminary data.</text>
</comment>
<dbReference type="HOGENOM" id="CLU_063236_2_1_9"/>
<dbReference type="SUPFAM" id="SSF64288">
    <property type="entry name" value="Chorismate lyase-like"/>
    <property type="match status" value="1"/>
</dbReference>
<evidence type="ECO:0000256" key="2">
    <source>
        <dbReference type="ARBA" id="ARBA00023125"/>
    </source>
</evidence>
<sequence>MSENKPKYKIIEHDLIEKIQSGELPSGAELPSESQLIAAYGVSRVTARRAIDELYHHGYIEKMQGKRTCVRRTARLQELTSISSYTEEIIRQGMTPGRKVIRSEIRISSPEEVEKLQLRKADPVFYLERIYYADDTPLCFTQTTLPYEIFRDIEGYDFKNSSLYKIIEENYKVKISTTALKLKAVPAYGDVMKHLDISRDTPLLYSSGLTYGVTEDSEIPIELFTTYYLTDHFEYTLTQSRNQN</sequence>
<evidence type="ECO:0000256" key="3">
    <source>
        <dbReference type="ARBA" id="ARBA00023163"/>
    </source>
</evidence>
<dbReference type="PROSITE" id="PS50949">
    <property type="entry name" value="HTH_GNTR"/>
    <property type="match status" value="1"/>
</dbReference>
<dbReference type="eggNOG" id="COG2188">
    <property type="taxonomic scope" value="Bacteria"/>
</dbReference>
<evidence type="ECO:0000256" key="1">
    <source>
        <dbReference type="ARBA" id="ARBA00023015"/>
    </source>
</evidence>
<dbReference type="PANTHER" id="PTHR44846:SF1">
    <property type="entry name" value="MANNOSYL-D-GLYCERATE TRANSPORT_METABOLISM SYSTEM REPRESSOR MNGR-RELATED"/>
    <property type="match status" value="1"/>
</dbReference>
<dbReference type="InterPro" id="IPR036388">
    <property type="entry name" value="WH-like_DNA-bd_sf"/>
</dbReference>
<dbReference type="GO" id="GO:0003677">
    <property type="term" value="F:DNA binding"/>
    <property type="evidence" value="ECO:0007669"/>
    <property type="project" value="UniProtKB-KW"/>
</dbReference>
<dbReference type="PANTHER" id="PTHR44846">
    <property type="entry name" value="MANNOSYL-D-GLYCERATE TRANSPORT/METABOLISM SYSTEM REPRESSOR MNGR-RELATED"/>
    <property type="match status" value="1"/>
</dbReference>
<dbReference type="OrthoDB" id="457376at2"/>
<dbReference type="InterPro" id="IPR028978">
    <property type="entry name" value="Chorismate_lyase_/UTRA_dom_sf"/>
</dbReference>
<keyword evidence="1" id="KW-0805">Transcription regulation</keyword>
<accession>C0C432</accession>
<dbReference type="SMART" id="SM00866">
    <property type="entry name" value="UTRA"/>
    <property type="match status" value="1"/>
</dbReference>
<proteinExistence type="predicted"/>
<dbReference type="InterPro" id="IPR011663">
    <property type="entry name" value="UTRA"/>
</dbReference>
<keyword evidence="6" id="KW-1185">Reference proteome</keyword>